<dbReference type="EMBL" id="CM047589">
    <property type="protein sequence ID" value="KAI9920369.1"/>
    <property type="molecule type" value="Genomic_DNA"/>
</dbReference>
<comment type="caution">
    <text evidence="1">The sequence shown here is derived from an EMBL/GenBank/DDBJ whole genome shotgun (WGS) entry which is preliminary data.</text>
</comment>
<gene>
    <name evidence="1" type="ORF">PsorP6_015516</name>
</gene>
<organism evidence="1 2">
    <name type="scientific">Peronosclerospora sorghi</name>
    <dbReference type="NCBI Taxonomy" id="230839"/>
    <lineage>
        <taxon>Eukaryota</taxon>
        <taxon>Sar</taxon>
        <taxon>Stramenopiles</taxon>
        <taxon>Oomycota</taxon>
        <taxon>Peronosporomycetes</taxon>
        <taxon>Peronosporales</taxon>
        <taxon>Peronosporaceae</taxon>
        <taxon>Peronosclerospora</taxon>
    </lineage>
</organism>
<sequence>MTRQVYFILLLVATAIACSVPFSYADHSQTAYVKTTGATSDRNLRDSDKNSNKDTESIDADDEERFLKQVGRFFKVRPATKTYVPVKKVSKMMHTVT</sequence>
<protein>
    <submittedName>
        <fullName evidence="1">Uncharacterized protein</fullName>
    </submittedName>
</protein>
<reference evidence="1 2" key="1">
    <citation type="journal article" date="2022" name="bioRxiv">
        <title>The genome of the oomycete Peronosclerospora sorghi, a cosmopolitan pathogen of maize and sorghum, is inflated with dispersed pseudogenes.</title>
        <authorList>
            <person name="Fletcher K."/>
            <person name="Martin F."/>
            <person name="Isakeit T."/>
            <person name="Cavanaugh K."/>
            <person name="Magill C."/>
            <person name="Michelmore R."/>
        </authorList>
    </citation>
    <scope>NUCLEOTIDE SEQUENCE [LARGE SCALE GENOMIC DNA]</scope>
    <source>
        <strain evidence="1">P6</strain>
    </source>
</reference>
<dbReference type="Proteomes" id="UP001163321">
    <property type="component" value="Chromosome 10"/>
</dbReference>
<accession>A0ACC0WNN4</accession>
<evidence type="ECO:0000313" key="2">
    <source>
        <dbReference type="Proteomes" id="UP001163321"/>
    </source>
</evidence>
<proteinExistence type="predicted"/>
<name>A0ACC0WNN4_9STRA</name>
<evidence type="ECO:0000313" key="1">
    <source>
        <dbReference type="EMBL" id="KAI9920369.1"/>
    </source>
</evidence>
<keyword evidence="2" id="KW-1185">Reference proteome</keyword>